<dbReference type="SUPFAM" id="SSF47095">
    <property type="entry name" value="HMG-box"/>
    <property type="match status" value="1"/>
</dbReference>
<dbReference type="GO" id="GO:0005634">
    <property type="term" value="C:nucleus"/>
    <property type="evidence" value="ECO:0007669"/>
    <property type="project" value="UniProtKB-UniRule"/>
</dbReference>
<protein>
    <submittedName>
        <fullName evidence="7">High mobility group protein 20A</fullName>
    </submittedName>
</protein>
<feature type="compositionally biased region" description="Low complexity" evidence="5">
    <location>
        <begin position="161"/>
        <end position="182"/>
    </location>
</feature>
<dbReference type="PANTHER" id="PTHR46040:SF3">
    <property type="entry name" value="HIGH MOBILITY GROUP PROTEIN 2"/>
    <property type="match status" value="1"/>
</dbReference>
<dbReference type="Gene3D" id="3.30.160.60">
    <property type="entry name" value="Classic Zinc Finger"/>
    <property type="match status" value="1"/>
</dbReference>
<evidence type="ECO:0000256" key="5">
    <source>
        <dbReference type="SAM" id="MobiDB-lite"/>
    </source>
</evidence>
<keyword evidence="1 3" id="KW-0238">DNA-binding</keyword>
<feature type="domain" description="HMG box" evidence="6">
    <location>
        <begin position="209"/>
        <end position="273"/>
    </location>
</feature>
<dbReference type="PANTHER" id="PTHR46040">
    <property type="entry name" value="HIGH MOBILITY GROUP PROTEIN 2"/>
    <property type="match status" value="1"/>
</dbReference>
<dbReference type="InterPro" id="IPR036910">
    <property type="entry name" value="HMG_box_dom_sf"/>
</dbReference>
<feature type="region of interest" description="Disordered" evidence="5">
    <location>
        <begin position="145"/>
        <end position="213"/>
    </location>
</feature>
<dbReference type="SUPFAM" id="SSF57667">
    <property type="entry name" value="beta-beta-alpha zinc fingers"/>
    <property type="match status" value="1"/>
</dbReference>
<feature type="compositionally biased region" description="Basic residues" evidence="5">
    <location>
        <begin position="188"/>
        <end position="201"/>
    </location>
</feature>
<evidence type="ECO:0000259" key="6">
    <source>
        <dbReference type="PROSITE" id="PS50118"/>
    </source>
</evidence>
<dbReference type="EMBL" id="HBUF01017091">
    <property type="protein sequence ID" value="CAG6610095.1"/>
    <property type="molecule type" value="Transcribed_RNA"/>
</dbReference>
<dbReference type="InterPro" id="IPR036236">
    <property type="entry name" value="Znf_C2H2_sf"/>
</dbReference>
<proteinExistence type="predicted"/>
<feature type="coiled-coil region" evidence="4">
    <location>
        <begin position="405"/>
        <end position="442"/>
    </location>
</feature>
<dbReference type="EMBL" id="HBUF01508989">
    <property type="protein sequence ID" value="CAG6746286.1"/>
    <property type="molecule type" value="Transcribed_RNA"/>
</dbReference>
<sequence length="475" mass="53004">MEEDVGDTILSSNLHDIDDSSTFSLSLLTTNIITEDVTSPKPPLQVNELLQNGILVETKKGVEWMSLTDALTSGVGGLNLSVEDFQNVSHFLIASPPTPPSSVSSLSDSASAYPRIINPQKLECILETCESSSLDEGDADVELVSTETEVVDSPLPPPFPSTSSSLTATSESNNSDSSIYSNKPPTQGKRKGGWPKGRKRKPEVEHRPPKAPSTGYVLYLNEKRKLYKELPFPEVTKLLGNEWTKLSPPEKKVYLDKAEIDKKRYREELKVYRKSDAYQSYLRRKRVKSLQANGTEESDIATDATDEIDEEEEDNDVLYCRVCDQWFTTLHNKREHLNGRQHFQAVEQSGLLADNDSAVNSGLSLDESSLDGVPSSLAPTTNNVITSPPPPLTMDDNIASVVRTMIEQNKEIQLLRSKMKSLQEKRLKLKKEYAQLKQKESNLCRSLQKNMLSTKETEKSIRSIWSVPALYLPAE</sequence>
<accession>A0A8D8LQD9</accession>
<dbReference type="EMBL" id="HBUF01017092">
    <property type="protein sequence ID" value="CAG6610096.1"/>
    <property type="molecule type" value="Transcribed_RNA"/>
</dbReference>
<evidence type="ECO:0000256" key="2">
    <source>
        <dbReference type="ARBA" id="ARBA00023242"/>
    </source>
</evidence>
<dbReference type="Pfam" id="PF00505">
    <property type="entry name" value="HMG_box"/>
    <property type="match status" value="1"/>
</dbReference>
<keyword evidence="2 3" id="KW-0539">Nucleus</keyword>
<reference evidence="7" key="1">
    <citation type="submission" date="2021-05" db="EMBL/GenBank/DDBJ databases">
        <authorList>
            <person name="Alioto T."/>
            <person name="Alioto T."/>
            <person name="Gomez Garrido J."/>
        </authorList>
    </citation>
    <scope>NUCLEOTIDE SEQUENCE</scope>
</reference>
<evidence type="ECO:0000313" key="7">
    <source>
        <dbReference type="EMBL" id="CAG6610097.1"/>
    </source>
</evidence>
<dbReference type="PROSITE" id="PS50118">
    <property type="entry name" value="HMG_BOX_2"/>
    <property type="match status" value="1"/>
</dbReference>
<dbReference type="AlphaFoldDB" id="A0A8D8LQD9"/>
<evidence type="ECO:0000256" key="4">
    <source>
        <dbReference type="SAM" id="Coils"/>
    </source>
</evidence>
<dbReference type="EMBL" id="HBUF01508988">
    <property type="protein sequence ID" value="CAG6746285.1"/>
    <property type="molecule type" value="Transcribed_RNA"/>
</dbReference>
<evidence type="ECO:0000256" key="3">
    <source>
        <dbReference type="PROSITE-ProRule" id="PRU00267"/>
    </source>
</evidence>
<dbReference type="InterPro" id="IPR009071">
    <property type="entry name" value="HMG_box_dom"/>
</dbReference>
<feature type="compositionally biased region" description="Polar residues" evidence="5">
    <location>
        <begin position="377"/>
        <end position="386"/>
    </location>
</feature>
<feature type="DNA-binding region" description="HMG box" evidence="3">
    <location>
        <begin position="209"/>
        <end position="273"/>
    </location>
</feature>
<dbReference type="SMART" id="SM00398">
    <property type="entry name" value="HMG"/>
    <property type="match status" value="1"/>
</dbReference>
<dbReference type="EMBL" id="HBUF01017093">
    <property type="protein sequence ID" value="CAG6610097.1"/>
    <property type="molecule type" value="Transcribed_RNA"/>
</dbReference>
<dbReference type="GO" id="GO:0010468">
    <property type="term" value="P:regulation of gene expression"/>
    <property type="evidence" value="ECO:0007669"/>
    <property type="project" value="TreeGrafter"/>
</dbReference>
<evidence type="ECO:0000256" key="1">
    <source>
        <dbReference type="ARBA" id="ARBA00023125"/>
    </source>
</evidence>
<name>A0A8D8LQD9_9HEMI</name>
<dbReference type="CDD" id="cd21980">
    <property type="entry name" value="HMG-box_HMG20"/>
    <property type="match status" value="1"/>
</dbReference>
<dbReference type="GO" id="GO:0003677">
    <property type="term" value="F:DNA binding"/>
    <property type="evidence" value="ECO:0007669"/>
    <property type="project" value="UniProtKB-UniRule"/>
</dbReference>
<feature type="region of interest" description="Disordered" evidence="5">
    <location>
        <begin position="370"/>
        <end position="391"/>
    </location>
</feature>
<dbReference type="Gene3D" id="1.10.30.10">
    <property type="entry name" value="High mobility group box domain"/>
    <property type="match status" value="1"/>
</dbReference>
<dbReference type="InterPro" id="IPR051965">
    <property type="entry name" value="ChromReg_NeuronalGeneExpr"/>
</dbReference>
<keyword evidence="4" id="KW-0175">Coiled coil</keyword>
<organism evidence="7">
    <name type="scientific">Cacopsylla melanoneura</name>
    <dbReference type="NCBI Taxonomy" id="428564"/>
    <lineage>
        <taxon>Eukaryota</taxon>
        <taxon>Metazoa</taxon>
        <taxon>Ecdysozoa</taxon>
        <taxon>Arthropoda</taxon>
        <taxon>Hexapoda</taxon>
        <taxon>Insecta</taxon>
        <taxon>Pterygota</taxon>
        <taxon>Neoptera</taxon>
        <taxon>Paraneoptera</taxon>
        <taxon>Hemiptera</taxon>
        <taxon>Sternorrhyncha</taxon>
        <taxon>Psylloidea</taxon>
        <taxon>Psyllidae</taxon>
        <taxon>Psyllinae</taxon>
        <taxon>Cacopsylla</taxon>
    </lineage>
</organism>